<dbReference type="SUPFAM" id="SSF55315">
    <property type="entry name" value="L30e-like"/>
    <property type="match status" value="1"/>
</dbReference>
<feature type="domain" description="RNA 2-O ribose methyltransferase substrate binding" evidence="4">
    <location>
        <begin position="32"/>
        <end position="98"/>
    </location>
</feature>
<accession>A0A662Z1I3</accession>
<dbReference type="AlphaFoldDB" id="A0A662Z1I3"/>
<dbReference type="InterPro" id="IPR013123">
    <property type="entry name" value="SpoU_subst-bd"/>
</dbReference>
<dbReference type="SMART" id="SM00967">
    <property type="entry name" value="SpoU_sub_bind"/>
    <property type="match status" value="1"/>
</dbReference>
<dbReference type="InterPro" id="IPR029064">
    <property type="entry name" value="Ribosomal_eL30-like_sf"/>
</dbReference>
<dbReference type="GO" id="GO:0008173">
    <property type="term" value="F:RNA methyltransferase activity"/>
    <property type="evidence" value="ECO:0007669"/>
    <property type="project" value="InterPro"/>
</dbReference>
<dbReference type="PANTHER" id="PTHR43191:SF2">
    <property type="entry name" value="RRNA METHYLTRANSFERASE 3, MITOCHONDRIAL"/>
    <property type="match status" value="1"/>
</dbReference>
<dbReference type="Gene3D" id="3.40.1280.10">
    <property type="match status" value="1"/>
</dbReference>
<dbReference type="Pfam" id="PF22435">
    <property type="entry name" value="MRM3-like_sub_bind"/>
    <property type="match status" value="1"/>
</dbReference>
<organism evidence="5 6">
    <name type="scientific">Aliicoccus persicus</name>
    <dbReference type="NCBI Taxonomy" id="930138"/>
    <lineage>
        <taxon>Bacteria</taxon>
        <taxon>Bacillati</taxon>
        <taxon>Bacillota</taxon>
        <taxon>Bacilli</taxon>
        <taxon>Bacillales</taxon>
        <taxon>Staphylococcaceae</taxon>
        <taxon>Aliicoccus</taxon>
    </lineage>
</organism>
<name>A0A662Z1I3_9STAP</name>
<dbReference type="PANTHER" id="PTHR43191">
    <property type="entry name" value="RRNA METHYLTRANSFERASE 3"/>
    <property type="match status" value="1"/>
</dbReference>
<dbReference type="SUPFAM" id="SSF75217">
    <property type="entry name" value="alpha/beta knot"/>
    <property type="match status" value="1"/>
</dbReference>
<dbReference type="OrthoDB" id="9794400at2"/>
<evidence type="ECO:0000256" key="2">
    <source>
        <dbReference type="ARBA" id="ARBA00022603"/>
    </source>
</evidence>
<dbReference type="Pfam" id="PF00588">
    <property type="entry name" value="SpoU_methylase"/>
    <property type="match status" value="1"/>
</dbReference>
<dbReference type="GO" id="GO:0032259">
    <property type="term" value="P:methylation"/>
    <property type="evidence" value="ECO:0007669"/>
    <property type="project" value="UniProtKB-KW"/>
</dbReference>
<evidence type="ECO:0000256" key="1">
    <source>
        <dbReference type="ARBA" id="ARBA00007228"/>
    </source>
</evidence>
<dbReference type="InterPro" id="IPR053888">
    <property type="entry name" value="MRM3-like_sub_bind"/>
</dbReference>
<sequence>MQEIIRSKDNQKIKTLRKLKQKKFRVKTGQFLIEGQHLIDEALSCHQTIETVIIAENYTGKTTYPSQTITVSDAVMETLSSLETPPGIMAVIQYVPKESKNERVLMLENIQDPGNMGTLIRSAAAFSFDTIYVSENSVDVFSDKVLRSTQGALFHVNVETANLLDMVKSFEGRVYVTALQDATSIDSVKTNEDSVAVVLGNEGSGVSDDLLSFVENRLKIDMAPNIESLNVAIAGSIIMHHFKRE</sequence>
<dbReference type="GO" id="GO:0005737">
    <property type="term" value="C:cytoplasm"/>
    <property type="evidence" value="ECO:0007669"/>
    <property type="project" value="UniProtKB-ARBA"/>
</dbReference>
<dbReference type="CDD" id="cd18095">
    <property type="entry name" value="SpoU-like_rRNA-MTase"/>
    <property type="match status" value="1"/>
</dbReference>
<keyword evidence="6" id="KW-1185">Reference proteome</keyword>
<dbReference type="GO" id="GO:0003723">
    <property type="term" value="F:RNA binding"/>
    <property type="evidence" value="ECO:0007669"/>
    <property type="project" value="InterPro"/>
</dbReference>
<evidence type="ECO:0000313" key="5">
    <source>
        <dbReference type="EMBL" id="SEV86608.1"/>
    </source>
</evidence>
<comment type="similarity">
    <text evidence="1">Belongs to the class IV-like SAM-binding methyltransferase superfamily. RNA methyltransferase TrmH family.</text>
</comment>
<keyword evidence="3 5" id="KW-0808">Transferase</keyword>
<dbReference type="InterPro" id="IPR029028">
    <property type="entry name" value="Alpha/beta_knot_MTases"/>
</dbReference>
<dbReference type="Gene3D" id="3.30.1330.30">
    <property type="match status" value="1"/>
</dbReference>
<dbReference type="InterPro" id="IPR001537">
    <property type="entry name" value="SpoU_MeTrfase"/>
</dbReference>
<dbReference type="InterPro" id="IPR051259">
    <property type="entry name" value="rRNA_Methyltransferase"/>
</dbReference>
<evidence type="ECO:0000259" key="4">
    <source>
        <dbReference type="SMART" id="SM00967"/>
    </source>
</evidence>
<dbReference type="InterPro" id="IPR029026">
    <property type="entry name" value="tRNA_m1G_MTases_N"/>
</dbReference>
<keyword evidence="2 5" id="KW-0489">Methyltransferase</keyword>
<proteinExistence type="inferred from homology"/>
<gene>
    <name evidence="5" type="ORF">SAMN05192557_0594</name>
</gene>
<evidence type="ECO:0000313" key="6">
    <source>
        <dbReference type="Proteomes" id="UP000243605"/>
    </source>
</evidence>
<dbReference type="Proteomes" id="UP000243605">
    <property type="component" value="Unassembled WGS sequence"/>
</dbReference>
<evidence type="ECO:0000256" key="3">
    <source>
        <dbReference type="ARBA" id="ARBA00022679"/>
    </source>
</evidence>
<dbReference type="GO" id="GO:0006396">
    <property type="term" value="P:RNA processing"/>
    <property type="evidence" value="ECO:0007669"/>
    <property type="project" value="InterPro"/>
</dbReference>
<reference evidence="5 6" key="1">
    <citation type="submission" date="2016-10" db="EMBL/GenBank/DDBJ databases">
        <authorList>
            <person name="Varghese N."/>
            <person name="Submissions S."/>
        </authorList>
    </citation>
    <scope>NUCLEOTIDE SEQUENCE [LARGE SCALE GENOMIC DNA]</scope>
    <source>
        <strain evidence="5 6">IBRC-M10081</strain>
    </source>
</reference>
<dbReference type="RefSeq" id="WP_091473732.1">
    <property type="nucleotide sequence ID" value="NZ_FOIT01000001.1"/>
</dbReference>
<dbReference type="EMBL" id="FOIT01000001">
    <property type="protein sequence ID" value="SEV86608.1"/>
    <property type="molecule type" value="Genomic_DNA"/>
</dbReference>
<protein>
    <submittedName>
        <fullName evidence="5">RNA methyltransferase, TrmH family</fullName>
    </submittedName>
</protein>